<keyword evidence="3" id="KW-0150">Chloroplast</keyword>
<evidence type="ECO:0000256" key="6">
    <source>
        <dbReference type="ARBA" id="ARBA00022946"/>
    </source>
</evidence>
<keyword evidence="7" id="KW-0442">Lipid degradation</keyword>
<evidence type="ECO:0000313" key="10">
    <source>
        <dbReference type="Proteomes" id="UP001652660"/>
    </source>
</evidence>
<evidence type="ECO:0000259" key="9">
    <source>
        <dbReference type="Pfam" id="PF01764"/>
    </source>
</evidence>
<accession>A0A6P6VLJ2</accession>
<dbReference type="Proteomes" id="UP001652660">
    <property type="component" value="Chromosome 2c"/>
</dbReference>
<evidence type="ECO:0000313" key="11">
    <source>
        <dbReference type="RefSeq" id="XP_027102827.2"/>
    </source>
</evidence>
<evidence type="ECO:0000256" key="2">
    <source>
        <dbReference type="ARBA" id="ARBA00010701"/>
    </source>
</evidence>
<dbReference type="GO" id="GO:0008970">
    <property type="term" value="F:phospholipase A1 activity"/>
    <property type="evidence" value="ECO:0007669"/>
    <property type="project" value="UniProtKB-ARBA"/>
</dbReference>
<organism evidence="10 11">
    <name type="scientific">Coffea arabica</name>
    <name type="common">Arabian coffee</name>
    <dbReference type="NCBI Taxonomy" id="13443"/>
    <lineage>
        <taxon>Eukaryota</taxon>
        <taxon>Viridiplantae</taxon>
        <taxon>Streptophyta</taxon>
        <taxon>Embryophyta</taxon>
        <taxon>Tracheophyta</taxon>
        <taxon>Spermatophyta</taxon>
        <taxon>Magnoliopsida</taxon>
        <taxon>eudicotyledons</taxon>
        <taxon>Gunneridae</taxon>
        <taxon>Pentapetalae</taxon>
        <taxon>asterids</taxon>
        <taxon>lamiids</taxon>
        <taxon>Gentianales</taxon>
        <taxon>Rubiaceae</taxon>
        <taxon>Ixoroideae</taxon>
        <taxon>Gardenieae complex</taxon>
        <taxon>Bertiereae - Coffeeae clade</taxon>
        <taxon>Coffeeae</taxon>
        <taxon>Coffea</taxon>
    </lineage>
</organism>
<dbReference type="PANTHER" id="PTHR31403">
    <property type="entry name" value="PHOSPHOLIPASE A1-IBETA2, CHLOROPLASTIC"/>
    <property type="match status" value="1"/>
</dbReference>
<dbReference type="GO" id="GO:0047714">
    <property type="term" value="F:galactolipase activity"/>
    <property type="evidence" value="ECO:0007669"/>
    <property type="project" value="UniProtKB-ARBA"/>
</dbReference>
<evidence type="ECO:0000256" key="3">
    <source>
        <dbReference type="ARBA" id="ARBA00022528"/>
    </source>
</evidence>
<comment type="similarity">
    <text evidence="2">Belongs to the AB hydrolase superfamily. Lipase family.</text>
</comment>
<dbReference type="GO" id="GO:0016042">
    <property type="term" value="P:lipid catabolic process"/>
    <property type="evidence" value="ECO:0007669"/>
    <property type="project" value="UniProtKB-KW"/>
</dbReference>
<keyword evidence="10" id="KW-1185">Reference proteome</keyword>
<dbReference type="CDD" id="cd00519">
    <property type="entry name" value="Lipase_3"/>
    <property type="match status" value="1"/>
</dbReference>
<reference evidence="10" key="1">
    <citation type="journal article" date="2025" name="Foods">
        <title>Unveiling the Microbial Signatures of Arabica Coffee Cherries: Insights into Ripeness Specific Diversity, Functional Traits, and Implications for Quality and Safety.</title>
        <authorList>
            <consortium name="RefSeq"/>
            <person name="Tenea G.N."/>
            <person name="Cifuentes V."/>
            <person name="Reyes P."/>
            <person name="Cevallos-Vallejos M."/>
        </authorList>
    </citation>
    <scope>NUCLEOTIDE SEQUENCE [LARGE SCALE GENOMIC DNA]</scope>
</reference>
<name>A0A6P6VLJ2_COFAR</name>
<feature type="domain" description="Fungal lipase-type" evidence="9">
    <location>
        <begin position="220"/>
        <end position="374"/>
    </location>
</feature>
<dbReference type="SUPFAM" id="SSF53474">
    <property type="entry name" value="alpha/beta-Hydrolases"/>
    <property type="match status" value="1"/>
</dbReference>
<dbReference type="InterPro" id="IPR002921">
    <property type="entry name" value="Fungal_lipase-type"/>
</dbReference>
<evidence type="ECO:0000256" key="1">
    <source>
        <dbReference type="ARBA" id="ARBA00004229"/>
    </source>
</evidence>
<gene>
    <name evidence="11" type="primary">LOC113724083</name>
</gene>
<dbReference type="GeneID" id="113724083"/>
<keyword evidence="8" id="KW-0443">Lipid metabolism</keyword>
<evidence type="ECO:0000256" key="4">
    <source>
        <dbReference type="ARBA" id="ARBA00022640"/>
    </source>
</evidence>
<dbReference type="PANTHER" id="PTHR31403:SF54">
    <property type="entry name" value="PHOSPHOLIPASE A(1) DAD1, CHLOROPLASTIC"/>
    <property type="match status" value="1"/>
</dbReference>
<keyword evidence="4" id="KW-0934">Plastid</keyword>
<proteinExistence type="inferred from homology"/>
<evidence type="ECO:0000256" key="7">
    <source>
        <dbReference type="ARBA" id="ARBA00022963"/>
    </source>
</evidence>
<keyword evidence="6" id="KW-0809">Transit peptide</keyword>
<evidence type="ECO:0000256" key="8">
    <source>
        <dbReference type="ARBA" id="ARBA00023098"/>
    </source>
</evidence>
<comment type="subcellular location">
    <subcellularLocation>
        <location evidence="1">Plastid</location>
        <location evidence="1">Chloroplast</location>
    </subcellularLocation>
</comment>
<reference evidence="11" key="2">
    <citation type="submission" date="2025-08" db="UniProtKB">
        <authorList>
            <consortium name="RefSeq"/>
        </authorList>
    </citation>
    <scope>IDENTIFICATION</scope>
    <source>
        <tissue evidence="11">Leaves</tissue>
    </source>
</reference>
<dbReference type="GO" id="GO:0009507">
    <property type="term" value="C:chloroplast"/>
    <property type="evidence" value="ECO:0007669"/>
    <property type="project" value="UniProtKB-SubCell"/>
</dbReference>
<dbReference type="RefSeq" id="XP_027102827.2">
    <property type="nucleotide sequence ID" value="XM_027247026.2"/>
</dbReference>
<dbReference type="Pfam" id="PF01764">
    <property type="entry name" value="Lipase_3"/>
    <property type="match status" value="1"/>
</dbReference>
<dbReference type="InterPro" id="IPR029058">
    <property type="entry name" value="AB_hydrolase_fold"/>
</dbReference>
<protein>
    <submittedName>
        <fullName evidence="11">Phospholipase A(1) DAD1, chloroplastic-like</fullName>
    </submittedName>
</protein>
<evidence type="ECO:0000256" key="5">
    <source>
        <dbReference type="ARBA" id="ARBA00022801"/>
    </source>
</evidence>
<keyword evidence="5" id="KW-0378">Hydrolase</keyword>
<dbReference type="Gene3D" id="3.40.50.1820">
    <property type="entry name" value="alpha/beta hydrolase"/>
    <property type="match status" value="1"/>
</dbReference>
<sequence length="473" mass="52131">MVPSPFFQFNQKIKRKMSLSSPLKPVTTPCISKPSPKLSFPCNSSLATLPSKSITKSLSMDNVQASNYIELDSGSASTSASSSSSWTLPTRPGSLGASWMDIQGMKNWEGLLDPLDNNLRGEIIRYGHFVEAAYRSCEFEPSSPSYSKCRFSKRKLLVQSGFSETGYRITENLHATSGIQLPGWIERAPSWISMRSSWIGYVAVCQDKRVISKLGRRDVVIALRGTVTCLEWLENLRATLTPLSNDNAASEVGANDYSSCPMVESGFLSLYTSRVGTSPSLQDLVRQESGRILETYGDEPLSFTITGHSLGAALATLAAYDIKETFKCEPLVTVISFGGPRVGNQSFRCHLEEQGTKVLRIVNSDDLITKMPGFVIDNNEDNLTKHNNEPAPAGQMVKLLSWIQKIAEDSQWVYADVGCELRLSSRDSPYVNGFDFASCHELKTYLHLVNGFVSSNCPIRATARKLMNKSLVP</sequence>
<dbReference type="OrthoDB" id="426718at2759"/>
<dbReference type="AlphaFoldDB" id="A0A6P6VLJ2"/>